<comment type="caution">
    <text evidence="5">The sequence shown here is derived from an EMBL/GenBank/DDBJ whole genome shotgun (WGS) entry which is preliminary data.</text>
</comment>
<dbReference type="Proteomes" id="UP000663868">
    <property type="component" value="Unassembled WGS sequence"/>
</dbReference>
<dbReference type="EMBL" id="CAJNOG010000544">
    <property type="protein sequence ID" value="CAF1289843.1"/>
    <property type="molecule type" value="Genomic_DNA"/>
</dbReference>
<dbReference type="InterPro" id="IPR023393">
    <property type="entry name" value="START-like_dom_sf"/>
</dbReference>
<feature type="domain" description="Activator of Hsp90 ATPase AHSA1-like N-terminal" evidence="3">
    <location>
        <begin position="29"/>
        <end position="163"/>
    </location>
</feature>
<organism evidence="5 8">
    <name type="scientific">Adineta steineri</name>
    <dbReference type="NCBI Taxonomy" id="433720"/>
    <lineage>
        <taxon>Eukaryota</taxon>
        <taxon>Metazoa</taxon>
        <taxon>Spiralia</taxon>
        <taxon>Gnathifera</taxon>
        <taxon>Rotifera</taxon>
        <taxon>Eurotatoria</taxon>
        <taxon>Bdelloidea</taxon>
        <taxon>Adinetida</taxon>
        <taxon>Adinetidae</taxon>
        <taxon>Adineta</taxon>
    </lineage>
</organism>
<feature type="compositionally biased region" description="Polar residues" evidence="2">
    <location>
        <begin position="169"/>
        <end position="191"/>
    </location>
</feature>
<dbReference type="Proteomes" id="UP000663844">
    <property type="component" value="Unassembled WGS sequence"/>
</dbReference>
<dbReference type="GO" id="GO:0001671">
    <property type="term" value="F:ATPase activator activity"/>
    <property type="evidence" value="ECO:0007669"/>
    <property type="project" value="InterPro"/>
</dbReference>
<name>A0A815CY41_9BILA</name>
<evidence type="ECO:0000313" key="5">
    <source>
        <dbReference type="EMBL" id="CAF1289843.1"/>
    </source>
</evidence>
<dbReference type="GO" id="GO:0005829">
    <property type="term" value="C:cytosol"/>
    <property type="evidence" value="ECO:0007669"/>
    <property type="project" value="TreeGrafter"/>
</dbReference>
<gene>
    <name evidence="4" type="ORF">IZO911_LOCUS27758</name>
    <name evidence="5" type="ORF">JYZ213_LOCUS31709</name>
    <name evidence="7" type="ORF">KXQ929_LOCUS28674</name>
    <name evidence="6" type="ORF">OXD698_LOCUS11560</name>
</gene>
<feature type="region of interest" description="Disordered" evidence="2">
    <location>
        <begin position="168"/>
        <end position="191"/>
    </location>
</feature>
<dbReference type="EMBL" id="CAJOBB010002864">
    <property type="protein sequence ID" value="CAF4004375.1"/>
    <property type="molecule type" value="Genomic_DNA"/>
</dbReference>
<dbReference type="Gene3D" id="3.15.10.20">
    <property type="entry name" value="Activator of Hsp90 ATPase Aha1, N-terminal domain"/>
    <property type="match status" value="1"/>
</dbReference>
<proteinExistence type="inferred from homology"/>
<evidence type="ECO:0000313" key="6">
    <source>
        <dbReference type="EMBL" id="CAF3690440.1"/>
    </source>
</evidence>
<dbReference type="EMBL" id="CAJNOE010000383">
    <property type="protein sequence ID" value="CAF1186154.1"/>
    <property type="molecule type" value="Genomic_DNA"/>
</dbReference>
<dbReference type="Pfam" id="PF09229">
    <property type="entry name" value="Aha1_N"/>
    <property type="match status" value="1"/>
</dbReference>
<dbReference type="InterPro" id="IPR036338">
    <property type="entry name" value="Aha1"/>
</dbReference>
<dbReference type="PANTHER" id="PTHR13009:SF22">
    <property type="entry name" value="LD43819P"/>
    <property type="match status" value="1"/>
</dbReference>
<dbReference type="EMBL" id="CAJOAZ010000650">
    <property type="protein sequence ID" value="CAF3690440.1"/>
    <property type="molecule type" value="Genomic_DNA"/>
</dbReference>
<dbReference type="AlphaFoldDB" id="A0A815CY41"/>
<dbReference type="Proteomes" id="UP000663860">
    <property type="component" value="Unassembled WGS sequence"/>
</dbReference>
<dbReference type="Proteomes" id="UP000663845">
    <property type="component" value="Unassembled WGS sequence"/>
</dbReference>
<sequence>MAEWGKGDPRWIVEDRPDATNPNNWHWKEKNATQWSKDKLKELLVGLKIENEEQSCEIKDLSNCTGEATANNRKAKLVFIYEWQIRGTWEGTYLTGDNRTKYEGNFEIPNLSDENEIHEVTITFSVEKSKGDKLKDMMRKEGEPIVREKLAEYIRSLKEEFSQGLILPTKTNSNAPTTQSKSSINTSNKIPITQLPTGQNNSGVVEVRDIKVQDTFKCTKVDLFKAFCDIDRVKAFTQNSVTRYDCKKGGFFSIFSDNITGRFVDIVPYERVDMLWRFKSWPSDHYSRVALLFQDDTDQTKLVIEQTGVPVQFYENTKDGWKRFYINSIKTTFGYGSSLF</sequence>
<dbReference type="SUPFAM" id="SSF55961">
    <property type="entry name" value="Bet v1-like"/>
    <property type="match status" value="1"/>
</dbReference>
<dbReference type="SUPFAM" id="SSF103111">
    <property type="entry name" value="Activator of Hsp90 ATPase, Aha1"/>
    <property type="match status" value="1"/>
</dbReference>
<dbReference type="SMART" id="SM01000">
    <property type="entry name" value="Aha1_N"/>
    <property type="match status" value="1"/>
</dbReference>
<dbReference type="PANTHER" id="PTHR13009">
    <property type="entry name" value="HEAT SHOCK PROTEIN 90 HSP90 CO-CHAPERONE AHA-1"/>
    <property type="match status" value="1"/>
</dbReference>
<protein>
    <recommendedName>
        <fullName evidence="3">Activator of Hsp90 ATPase AHSA1-like N-terminal domain-containing protein</fullName>
    </recommendedName>
</protein>
<dbReference type="Gene3D" id="3.30.530.20">
    <property type="match status" value="1"/>
</dbReference>
<evidence type="ECO:0000256" key="1">
    <source>
        <dbReference type="ARBA" id="ARBA00006817"/>
    </source>
</evidence>
<dbReference type="GO" id="GO:0051087">
    <property type="term" value="F:protein-folding chaperone binding"/>
    <property type="evidence" value="ECO:0007669"/>
    <property type="project" value="InterPro"/>
</dbReference>
<evidence type="ECO:0000313" key="4">
    <source>
        <dbReference type="EMBL" id="CAF1186154.1"/>
    </source>
</evidence>
<accession>A0A815CY41</accession>
<comment type="similarity">
    <text evidence="1">Belongs to the AHA1 family.</text>
</comment>
<evidence type="ECO:0000313" key="8">
    <source>
        <dbReference type="Proteomes" id="UP000663845"/>
    </source>
</evidence>
<evidence type="ECO:0000313" key="7">
    <source>
        <dbReference type="EMBL" id="CAF4004375.1"/>
    </source>
</evidence>
<reference evidence="5" key="1">
    <citation type="submission" date="2021-02" db="EMBL/GenBank/DDBJ databases">
        <authorList>
            <person name="Nowell W R."/>
        </authorList>
    </citation>
    <scope>NUCLEOTIDE SEQUENCE</scope>
</reference>
<dbReference type="InterPro" id="IPR013538">
    <property type="entry name" value="ASHA1/2-like_C"/>
</dbReference>
<dbReference type="InterPro" id="IPR015310">
    <property type="entry name" value="AHSA1-like_N"/>
</dbReference>
<evidence type="ECO:0000259" key="3">
    <source>
        <dbReference type="SMART" id="SM01000"/>
    </source>
</evidence>
<evidence type="ECO:0000256" key="2">
    <source>
        <dbReference type="SAM" id="MobiDB-lite"/>
    </source>
</evidence>
<dbReference type="Pfam" id="PF08327">
    <property type="entry name" value="AHSA1"/>
    <property type="match status" value="1"/>
</dbReference>
<dbReference type="CDD" id="cd08892">
    <property type="entry name" value="SRPBCC_Aha1"/>
    <property type="match status" value="1"/>
</dbReference>
<dbReference type="GO" id="GO:0006457">
    <property type="term" value="P:protein folding"/>
    <property type="evidence" value="ECO:0007669"/>
    <property type="project" value="TreeGrafter"/>
</dbReference>